<feature type="region of interest" description="Disordered" evidence="1">
    <location>
        <begin position="28"/>
        <end position="84"/>
    </location>
</feature>
<dbReference type="EMBL" id="BAAAEJ010000003">
    <property type="protein sequence ID" value="GAA0384431.1"/>
    <property type="molecule type" value="Genomic_DNA"/>
</dbReference>
<feature type="region of interest" description="Disordered" evidence="1">
    <location>
        <begin position="175"/>
        <end position="202"/>
    </location>
</feature>
<comment type="caution">
    <text evidence="2">The sequence shown here is derived from an EMBL/GenBank/DDBJ whole genome shotgun (WGS) entry which is preliminary data.</text>
</comment>
<evidence type="ECO:0000313" key="3">
    <source>
        <dbReference type="Proteomes" id="UP001500791"/>
    </source>
</evidence>
<reference evidence="3" key="1">
    <citation type="journal article" date="2019" name="Int. J. Syst. Evol. Microbiol.">
        <title>The Global Catalogue of Microorganisms (GCM) 10K type strain sequencing project: providing services to taxonomists for standard genome sequencing and annotation.</title>
        <authorList>
            <consortium name="The Broad Institute Genomics Platform"/>
            <consortium name="The Broad Institute Genome Sequencing Center for Infectious Disease"/>
            <person name="Wu L."/>
            <person name="Ma J."/>
        </authorList>
    </citation>
    <scope>NUCLEOTIDE SEQUENCE [LARGE SCALE GENOMIC DNA]</scope>
    <source>
        <strain evidence="3">JCM 13476</strain>
    </source>
</reference>
<keyword evidence="3" id="KW-1185">Reference proteome</keyword>
<name>A0ABP3HZX6_9CAUL</name>
<feature type="region of interest" description="Disordered" evidence="1">
    <location>
        <begin position="119"/>
        <end position="156"/>
    </location>
</feature>
<evidence type="ECO:0000313" key="2">
    <source>
        <dbReference type="EMBL" id="GAA0384431.1"/>
    </source>
</evidence>
<protein>
    <submittedName>
        <fullName evidence="2">Uncharacterized protein</fullName>
    </submittedName>
</protein>
<accession>A0ABP3HZX6</accession>
<gene>
    <name evidence="2" type="ORF">GCM10009093_09210</name>
</gene>
<proteinExistence type="predicted"/>
<sequence>MHPLPATGTGSNRQQRCLPWFLVRPRSKGSAFSTRRGRKLVNNRLRGARAFAETETKPMPGKARAPRLPSSHTPEGAVDAANSFSLRPRSSALRDLPTRRGAHKNPPLLGEVRVGVAPHPLKTEPSMTRPKPKKPAKTLAPWDDPASPDYISPREERRLRRELFRRAELLFAIADAKGYGPPKSPPSSPDLVGGPSGAQSMK</sequence>
<dbReference type="Proteomes" id="UP001500791">
    <property type="component" value="Unassembled WGS sequence"/>
</dbReference>
<organism evidence="2 3">
    <name type="scientific">Brevundimonas terrae</name>
    <dbReference type="NCBI Taxonomy" id="363631"/>
    <lineage>
        <taxon>Bacteria</taxon>
        <taxon>Pseudomonadati</taxon>
        <taxon>Pseudomonadota</taxon>
        <taxon>Alphaproteobacteria</taxon>
        <taxon>Caulobacterales</taxon>
        <taxon>Caulobacteraceae</taxon>
        <taxon>Brevundimonas</taxon>
    </lineage>
</organism>
<evidence type="ECO:0000256" key="1">
    <source>
        <dbReference type="SAM" id="MobiDB-lite"/>
    </source>
</evidence>